<name>A0ABW1ZGA4_9DEIO</name>
<keyword evidence="2" id="KW-1185">Reference proteome</keyword>
<gene>
    <name evidence="1" type="ORF">ACFP90_02770</name>
</gene>
<proteinExistence type="predicted"/>
<dbReference type="SUPFAM" id="SSF54506">
    <property type="entry name" value="Diaminopimelate epimerase-like"/>
    <property type="match status" value="1"/>
</dbReference>
<dbReference type="EMBL" id="JBHSWB010000001">
    <property type="protein sequence ID" value="MFC6659414.1"/>
    <property type="molecule type" value="Genomic_DNA"/>
</dbReference>
<sequence length="91" mass="9259">MSVSHPSPQPPTLCRVFAEPGGQGGKRVAVFLSPVADPQTAAARSGAPLSVFVEAADLALVHLRVFTPTQEKGSSDSAALAALSALHARSP</sequence>
<evidence type="ECO:0000313" key="2">
    <source>
        <dbReference type="Proteomes" id="UP001596317"/>
    </source>
</evidence>
<accession>A0ABW1ZGA4</accession>
<dbReference type="Proteomes" id="UP001596317">
    <property type="component" value="Unassembled WGS sequence"/>
</dbReference>
<reference evidence="2" key="1">
    <citation type="journal article" date="2019" name="Int. J. Syst. Evol. Microbiol.">
        <title>The Global Catalogue of Microorganisms (GCM) 10K type strain sequencing project: providing services to taxonomists for standard genome sequencing and annotation.</title>
        <authorList>
            <consortium name="The Broad Institute Genomics Platform"/>
            <consortium name="The Broad Institute Genome Sequencing Center for Infectious Disease"/>
            <person name="Wu L."/>
            <person name="Ma J."/>
        </authorList>
    </citation>
    <scope>NUCLEOTIDE SEQUENCE [LARGE SCALE GENOMIC DNA]</scope>
    <source>
        <strain evidence="2">CCUG 63830</strain>
    </source>
</reference>
<protein>
    <submittedName>
        <fullName evidence="1">Uncharacterized protein</fullName>
    </submittedName>
</protein>
<dbReference type="RefSeq" id="WP_380053998.1">
    <property type="nucleotide sequence ID" value="NZ_JBHSWB010000001.1"/>
</dbReference>
<comment type="caution">
    <text evidence="1">The sequence shown here is derived from an EMBL/GenBank/DDBJ whole genome shotgun (WGS) entry which is preliminary data.</text>
</comment>
<evidence type="ECO:0000313" key="1">
    <source>
        <dbReference type="EMBL" id="MFC6659414.1"/>
    </source>
</evidence>
<organism evidence="1 2">
    <name type="scientific">Deinococcus multiflagellatus</name>
    <dbReference type="NCBI Taxonomy" id="1656887"/>
    <lineage>
        <taxon>Bacteria</taxon>
        <taxon>Thermotogati</taxon>
        <taxon>Deinococcota</taxon>
        <taxon>Deinococci</taxon>
        <taxon>Deinococcales</taxon>
        <taxon>Deinococcaceae</taxon>
        <taxon>Deinococcus</taxon>
    </lineage>
</organism>